<dbReference type="EMBL" id="ML996092">
    <property type="protein sequence ID" value="KAF2148846.1"/>
    <property type="molecule type" value="Genomic_DNA"/>
</dbReference>
<proteinExistence type="predicted"/>
<dbReference type="Gene3D" id="3.90.25.10">
    <property type="entry name" value="UDP-galactose 4-epimerase, domain 1"/>
    <property type="match status" value="1"/>
</dbReference>
<organism evidence="2 3">
    <name type="scientific">Myriangium duriaei CBS 260.36</name>
    <dbReference type="NCBI Taxonomy" id="1168546"/>
    <lineage>
        <taxon>Eukaryota</taxon>
        <taxon>Fungi</taxon>
        <taxon>Dikarya</taxon>
        <taxon>Ascomycota</taxon>
        <taxon>Pezizomycotina</taxon>
        <taxon>Dothideomycetes</taxon>
        <taxon>Dothideomycetidae</taxon>
        <taxon>Myriangiales</taxon>
        <taxon>Myriangiaceae</taxon>
        <taxon>Myriangium</taxon>
    </lineage>
</organism>
<dbReference type="PANTHER" id="PTHR43162:SF1">
    <property type="entry name" value="PRESTALK A DIFFERENTIATION PROTEIN A"/>
    <property type="match status" value="1"/>
</dbReference>
<dbReference type="PANTHER" id="PTHR43162">
    <property type="match status" value="1"/>
</dbReference>
<protein>
    <submittedName>
        <fullName evidence="2">NAD(P)-binding protein</fullName>
    </submittedName>
</protein>
<accession>A0A9P4ISF7</accession>
<dbReference type="Proteomes" id="UP000799439">
    <property type="component" value="Unassembled WGS sequence"/>
</dbReference>
<gene>
    <name evidence="2" type="ORF">K461DRAFT_53568</name>
</gene>
<dbReference type="SUPFAM" id="SSF51735">
    <property type="entry name" value="NAD(P)-binding Rossmann-fold domains"/>
    <property type="match status" value="1"/>
</dbReference>
<dbReference type="Gene3D" id="3.40.50.720">
    <property type="entry name" value="NAD(P)-binding Rossmann-like Domain"/>
    <property type="match status" value="1"/>
</dbReference>
<sequence length="352" mass="38554">MSILDLSRHRSMHITPPWLPRICCGNDINQAGRLSHPLSLQFCAFHIPIHEATMRITIIPASAKTTQAAVEALLAHESQPNVVGYYRDLSKVPERFKINPRFEAVTGDVADPSSLNFGGSDAVMTLSPPKMDGSDFLDFAATTAKNVASAVRKAQTVKRLVYISSVGAEHAEGTGEIKTNHLAEQTLRNAAAEVIFIRCAYFMENWAAAFMTTAQEPAHFYSVITPPDNKVPMVSARDIGKACAEQLLTVGKSTGAGPHVFELHGPKDYSPLDVKNALDEVLGKDVEMRLVEKDKLEGFFGHFLPPKMIRPFVEMTLAFLVGESLPRDTSIEIRRGQDTLVDSFKSLHGPSA</sequence>
<dbReference type="InterPro" id="IPR051604">
    <property type="entry name" value="Ergot_Alk_Oxidoreductase"/>
</dbReference>
<comment type="caution">
    <text evidence="2">The sequence shown here is derived from an EMBL/GenBank/DDBJ whole genome shotgun (WGS) entry which is preliminary data.</text>
</comment>
<dbReference type="AlphaFoldDB" id="A0A9P4ISF7"/>
<evidence type="ECO:0000259" key="1">
    <source>
        <dbReference type="Pfam" id="PF13460"/>
    </source>
</evidence>
<feature type="domain" description="NAD(P)-binding" evidence="1">
    <location>
        <begin position="61"/>
        <end position="207"/>
    </location>
</feature>
<dbReference type="OrthoDB" id="419598at2759"/>
<dbReference type="InterPro" id="IPR036291">
    <property type="entry name" value="NAD(P)-bd_dom_sf"/>
</dbReference>
<reference evidence="2" key="1">
    <citation type="journal article" date="2020" name="Stud. Mycol.">
        <title>101 Dothideomycetes genomes: a test case for predicting lifestyles and emergence of pathogens.</title>
        <authorList>
            <person name="Haridas S."/>
            <person name="Albert R."/>
            <person name="Binder M."/>
            <person name="Bloem J."/>
            <person name="Labutti K."/>
            <person name="Salamov A."/>
            <person name="Andreopoulos B."/>
            <person name="Baker S."/>
            <person name="Barry K."/>
            <person name="Bills G."/>
            <person name="Bluhm B."/>
            <person name="Cannon C."/>
            <person name="Castanera R."/>
            <person name="Culley D."/>
            <person name="Daum C."/>
            <person name="Ezra D."/>
            <person name="Gonzalez J."/>
            <person name="Henrissat B."/>
            <person name="Kuo A."/>
            <person name="Liang C."/>
            <person name="Lipzen A."/>
            <person name="Lutzoni F."/>
            <person name="Magnuson J."/>
            <person name="Mondo S."/>
            <person name="Nolan M."/>
            <person name="Ohm R."/>
            <person name="Pangilinan J."/>
            <person name="Park H.-J."/>
            <person name="Ramirez L."/>
            <person name="Alfaro M."/>
            <person name="Sun H."/>
            <person name="Tritt A."/>
            <person name="Yoshinaga Y."/>
            <person name="Zwiers L.-H."/>
            <person name="Turgeon B."/>
            <person name="Goodwin S."/>
            <person name="Spatafora J."/>
            <person name="Crous P."/>
            <person name="Grigoriev I."/>
        </authorList>
    </citation>
    <scope>NUCLEOTIDE SEQUENCE</scope>
    <source>
        <strain evidence="2">CBS 260.36</strain>
    </source>
</reference>
<evidence type="ECO:0000313" key="2">
    <source>
        <dbReference type="EMBL" id="KAF2148846.1"/>
    </source>
</evidence>
<dbReference type="Pfam" id="PF13460">
    <property type="entry name" value="NAD_binding_10"/>
    <property type="match status" value="1"/>
</dbReference>
<dbReference type="InterPro" id="IPR016040">
    <property type="entry name" value="NAD(P)-bd_dom"/>
</dbReference>
<name>A0A9P4ISF7_9PEZI</name>
<evidence type="ECO:0000313" key="3">
    <source>
        <dbReference type="Proteomes" id="UP000799439"/>
    </source>
</evidence>
<keyword evidence="3" id="KW-1185">Reference proteome</keyword>